<evidence type="ECO:0000313" key="2">
    <source>
        <dbReference type="Proteomes" id="UP000230821"/>
    </source>
</evidence>
<accession>A0A2G6KFU2</accession>
<feature type="non-terminal residue" evidence="1">
    <location>
        <position position="1"/>
    </location>
</feature>
<evidence type="ECO:0000313" key="1">
    <source>
        <dbReference type="EMBL" id="PIE34541.1"/>
    </source>
</evidence>
<sequence length="92" mass="9744">HVVTRTQPVVICVLILLALSLSAGLAYQGITHDEEIGGFRLAAERIAANQPLLTASDVAADNFHAGDKTRADNDNRGASLKEFSLAVTLKSD</sequence>
<comment type="caution">
    <text evidence="1">The sequence shown here is derived from an EMBL/GenBank/DDBJ whole genome shotgun (WGS) entry which is preliminary data.</text>
</comment>
<organism evidence="1 2">
    <name type="scientific">candidate division KSB3 bacterium</name>
    <dbReference type="NCBI Taxonomy" id="2044937"/>
    <lineage>
        <taxon>Bacteria</taxon>
        <taxon>candidate division KSB3</taxon>
    </lineage>
</organism>
<dbReference type="Proteomes" id="UP000230821">
    <property type="component" value="Unassembled WGS sequence"/>
</dbReference>
<dbReference type="AlphaFoldDB" id="A0A2G6KFU2"/>
<gene>
    <name evidence="1" type="ORF">CSA56_07420</name>
</gene>
<reference evidence="1 2" key="1">
    <citation type="submission" date="2017-10" db="EMBL/GenBank/DDBJ databases">
        <title>Novel microbial diversity and functional potential in the marine mammal oral microbiome.</title>
        <authorList>
            <person name="Dudek N.K."/>
            <person name="Sun C.L."/>
            <person name="Burstein D."/>
            <person name="Kantor R.S."/>
            <person name="Aliaga Goltsman D.S."/>
            <person name="Bik E.M."/>
            <person name="Thomas B.C."/>
            <person name="Banfield J.F."/>
            <person name="Relman D.A."/>
        </authorList>
    </citation>
    <scope>NUCLEOTIDE SEQUENCE [LARGE SCALE GENOMIC DNA]</scope>
    <source>
        <strain evidence="1">DOLJORAL78_47_16</strain>
    </source>
</reference>
<name>A0A2G6KFU2_9BACT</name>
<proteinExistence type="predicted"/>
<dbReference type="EMBL" id="PDSK01000084">
    <property type="protein sequence ID" value="PIE34541.1"/>
    <property type="molecule type" value="Genomic_DNA"/>
</dbReference>
<protein>
    <submittedName>
        <fullName evidence="1">Uncharacterized protein</fullName>
    </submittedName>
</protein>